<protein>
    <submittedName>
        <fullName evidence="2">DinB family protein</fullName>
    </submittedName>
</protein>
<sequence length="168" mass="19124">MSAKPEISAFLALSHSDLTDAYTSGISKIHPGLADLTEEKADRTFDGTAGAWSCRMLLGHLLDAEIAFVHRMRRAVAEERPAFTVWQEDDFIDKGLYRSASIDETMQALRSLRNWTASWLKSLAGEEFNRVGLHPQRGDQTVHTILSYCTWHLEHHAHYLDEKMKRLV</sequence>
<dbReference type="Pfam" id="PF12867">
    <property type="entry name" value="DinB_2"/>
    <property type="match status" value="1"/>
</dbReference>
<accession>A0A833GY75</accession>
<dbReference type="SUPFAM" id="SSF109854">
    <property type="entry name" value="DinB/YfiT-like putative metalloenzymes"/>
    <property type="match status" value="1"/>
</dbReference>
<evidence type="ECO:0000313" key="3">
    <source>
        <dbReference type="Proteomes" id="UP000460298"/>
    </source>
</evidence>
<feature type="domain" description="DinB-like" evidence="1">
    <location>
        <begin position="33"/>
        <end position="159"/>
    </location>
</feature>
<dbReference type="Gene3D" id="1.20.120.450">
    <property type="entry name" value="dinb family like domain"/>
    <property type="match status" value="1"/>
</dbReference>
<evidence type="ECO:0000313" key="2">
    <source>
        <dbReference type="EMBL" id="KAB2929557.1"/>
    </source>
</evidence>
<dbReference type="AlphaFoldDB" id="A0A833GY75"/>
<organism evidence="2 3">
    <name type="scientific">Leptonema illini</name>
    <dbReference type="NCBI Taxonomy" id="183"/>
    <lineage>
        <taxon>Bacteria</taxon>
        <taxon>Pseudomonadati</taxon>
        <taxon>Spirochaetota</taxon>
        <taxon>Spirochaetia</taxon>
        <taxon>Leptospirales</taxon>
        <taxon>Leptospiraceae</taxon>
        <taxon>Leptonema</taxon>
    </lineage>
</organism>
<dbReference type="InterPro" id="IPR034660">
    <property type="entry name" value="DinB/YfiT-like"/>
</dbReference>
<dbReference type="EMBL" id="WBUI01000029">
    <property type="protein sequence ID" value="KAB2929557.1"/>
    <property type="molecule type" value="Genomic_DNA"/>
</dbReference>
<reference evidence="2 3" key="1">
    <citation type="submission" date="2019-10" db="EMBL/GenBank/DDBJ databases">
        <title>Extracellular Electron Transfer in a Candidatus Methanoperedens spp. Enrichment Culture.</title>
        <authorList>
            <person name="Berger S."/>
            <person name="Rangel Shaw D."/>
            <person name="Berben T."/>
            <person name="In 'T Zandt M."/>
            <person name="Frank J."/>
            <person name="Reimann J."/>
            <person name="Jetten M.S.M."/>
            <person name="Welte C.U."/>
        </authorList>
    </citation>
    <scope>NUCLEOTIDE SEQUENCE [LARGE SCALE GENOMIC DNA]</scope>
    <source>
        <strain evidence="2">SB12</strain>
    </source>
</reference>
<name>A0A833GY75_9LEPT</name>
<comment type="caution">
    <text evidence="2">The sequence shown here is derived from an EMBL/GenBank/DDBJ whole genome shotgun (WGS) entry which is preliminary data.</text>
</comment>
<evidence type="ECO:0000259" key="1">
    <source>
        <dbReference type="Pfam" id="PF12867"/>
    </source>
</evidence>
<gene>
    <name evidence="2" type="ORF">F9K24_19385</name>
</gene>
<dbReference type="Proteomes" id="UP000460298">
    <property type="component" value="Unassembled WGS sequence"/>
</dbReference>
<proteinExistence type="predicted"/>
<dbReference type="InterPro" id="IPR024775">
    <property type="entry name" value="DinB-like"/>
</dbReference>